<feature type="binding site" evidence="6">
    <location>
        <position position="235"/>
    </location>
    <ligand>
        <name>substrate</name>
    </ligand>
</feature>
<comment type="caution">
    <text evidence="6">Lacks conserved residue(s) required for the propagation of feature annotation.</text>
</comment>
<feature type="binding site" evidence="6">
    <location>
        <position position="339"/>
    </location>
    <ligand>
        <name>substrate</name>
    </ligand>
</feature>
<dbReference type="InterPro" id="IPR001282">
    <property type="entry name" value="G6P_DH"/>
</dbReference>
<feature type="domain" description="Glucose-6-phosphate dehydrogenase NAD-binding" evidence="7">
    <location>
        <begin position="10"/>
        <end position="186"/>
    </location>
</feature>
<gene>
    <name evidence="6 9" type="primary">zwf</name>
    <name evidence="9" type="ORF">HZY91_03095</name>
</gene>
<dbReference type="Gene3D" id="3.40.50.720">
    <property type="entry name" value="NAD(P)-binding Rossmann-like Domain"/>
    <property type="match status" value="1"/>
</dbReference>
<feature type="active site" description="Proton acceptor" evidence="6">
    <location>
        <position position="240"/>
    </location>
</feature>
<comment type="catalytic activity">
    <reaction evidence="6">
        <text>D-glucose 6-phosphate + NADP(+) = 6-phospho-D-glucono-1,5-lactone + NADPH + H(+)</text>
        <dbReference type="Rhea" id="RHEA:15841"/>
        <dbReference type="ChEBI" id="CHEBI:15378"/>
        <dbReference type="ChEBI" id="CHEBI:57783"/>
        <dbReference type="ChEBI" id="CHEBI:57955"/>
        <dbReference type="ChEBI" id="CHEBI:58349"/>
        <dbReference type="ChEBI" id="CHEBI:61548"/>
        <dbReference type="EC" id="1.1.1.49"/>
    </reaction>
</comment>
<feature type="binding site" evidence="6">
    <location>
        <position position="46"/>
    </location>
    <ligand>
        <name>NADP(+)</name>
        <dbReference type="ChEBI" id="CHEBI:58349"/>
    </ligand>
</feature>
<protein>
    <recommendedName>
        <fullName evidence="6">Glucose-6-phosphate 1-dehydrogenase</fullName>
        <shortName evidence="6">G6PD</shortName>
        <ecNumber evidence="6">1.1.1.49</ecNumber>
    </recommendedName>
</protein>
<feature type="domain" description="Glucose-6-phosphate dehydrogenase C-terminal" evidence="8">
    <location>
        <begin position="190"/>
        <end position="477"/>
    </location>
</feature>
<comment type="function">
    <text evidence="6">Catalyzes the oxidation of glucose 6-phosphate to 6-phosphogluconolactone.</text>
</comment>
<dbReference type="SUPFAM" id="SSF51735">
    <property type="entry name" value="NAD(P)-binding Rossmann-fold domains"/>
    <property type="match status" value="1"/>
</dbReference>
<dbReference type="Pfam" id="PF00479">
    <property type="entry name" value="G6PD_N"/>
    <property type="match status" value="1"/>
</dbReference>
<dbReference type="Pfam" id="PF02781">
    <property type="entry name" value="G6PD_C"/>
    <property type="match status" value="1"/>
</dbReference>
<proteinExistence type="inferred from homology"/>
<dbReference type="Proteomes" id="UP000721415">
    <property type="component" value="Unassembled WGS sequence"/>
</dbReference>
<dbReference type="PANTHER" id="PTHR23429:SF0">
    <property type="entry name" value="GLUCOSE-6-PHOSPHATE 1-DEHYDROGENASE"/>
    <property type="match status" value="1"/>
</dbReference>
<organism evidence="9 10">
    <name type="scientific">Facklamia lactis</name>
    <dbReference type="NCBI Taxonomy" id="2749967"/>
    <lineage>
        <taxon>Bacteria</taxon>
        <taxon>Bacillati</taxon>
        <taxon>Bacillota</taxon>
        <taxon>Bacilli</taxon>
        <taxon>Lactobacillales</taxon>
        <taxon>Aerococcaceae</taxon>
        <taxon>Facklamia</taxon>
    </lineage>
</organism>
<dbReference type="PANTHER" id="PTHR23429">
    <property type="entry name" value="GLUCOSE-6-PHOSPHATE 1-DEHYDROGENASE G6PD"/>
    <property type="match status" value="1"/>
</dbReference>
<sequence>MQNNRLIITLFGASGDLAQRKLYPALYQLYRKKIISNHFAVIGTARREWTNDHYRQIVIANIINHCKDKKEAMMFASHFYYQPHDVHDTDQYKNLQQLAEQLDQTYQTEGNRIFYISLSPQLFPIITKHLKTQGLITNTGYNRLIIEKPFGYSEESADLLQKQLEESFEENQIYRIDHYLGKSLVNQILPIRFNNHIMKSIWTGETIDHIQITLNESIGVEDRGSYYETSGVSRDMIQNHALQLLALVTMLEPTAFNASEIRDEKIKILKNLTLFDGWDQAELNIVRGQYGPSLDGQHPGYREEKNINEQSLVETFIALKLKIDYGGWQHTPIYIRSGKHMSTKQTDIKIVFKQIKKDIPANYLQFELAPNPGIRLYLSQSDSTHQEEIMPLNLFYTVPPEICSELPKDYEKLILDCIEGNLNNFTHYLEAKYAWRLIDRIQHYWAQEDTVCFPNYPAQSDGPKAGQEIILRDQKNWINK</sequence>
<dbReference type="EMBL" id="JACBXQ010000002">
    <property type="protein sequence ID" value="MBG9985877.1"/>
    <property type="molecule type" value="Genomic_DNA"/>
</dbReference>
<feature type="binding site" evidence="6">
    <location>
        <position position="178"/>
    </location>
    <ligand>
        <name>substrate</name>
    </ligand>
</feature>
<comment type="caution">
    <text evidence="9">The sequence shown here is derived from an EMBL/GenBank/DDBJ whole genome shotgun (WGS) entry which is preliminary data.</text>
</comment>
<dbReference type="EC" id="1.1.1.49" evidence="6"/>
<evidence type="ECO:0000313" key="9">
    <source>
        <dbReference type="EMBL" id="MBG9985877.1"/>
    </source>
</evidence>
<evidence type="ECO:0000259" key="8">
    <source>
        <dbReference type="Pfam" id="PF02781"/>
    </source>
</evidence>
<evidence type="ECO:0000256" key="5">
    <source>
        <dbReference type="ARBA" id="ARBA00023277"/>
    </source>
</evidence>
<dbReference type="PIRSF" id="PIRSF000110">
    <property type="entry name" value="G6PD"/>
    <property type="match status" value="1"/>
</dbReference>
<reference evidence="9 10" key="1">
    <citation type="submission" date="2020-07" db="EMBL/GenBank/DDBJ databases">
        <title>Facklamia lactis sp. nov., isolated from raw milk.</title>
        <authorList>
            <person name="Doll E.V."/>
            <person name="Huptas C."/>
            <person name="Staib L."/>
            <person name="Wenning M."/>
            <person name="Scherer S."/>
        </authorList>
    </citation>
    <scope>NUCLEOTIDE SEQUENCE [LARGE SCALE GENOMIC DNA]</scope>
    <source>
        <strain evidence="9 10">DSM 111018</strain>
    </source>
</reference>
<keyword evidence="4 6" id="KW-0560">Oxidoreductase</keyword>
<evidence type="ECO:0000256" key="2">
    <source>
        <dbReference type="ARBA" id="ARBA00022526"/>
    </source>
</evidence>
<feature type="binding site" evidence="6">
    <location>
        <position position="344"/>
    </location>
    <ligand>
        <name>substrate</name>
    </ligand>
</feature>
<evidence type="ECO:0000259" key="7">
    <source>
        <dbReference type="Pfam" id="PF00479"/>
    </source>
</evidence>
<name>A0ABS0LPH2_9LACT</name>
<keyword evidence="3 6" id="KW-0521">NADP</keyword>
<evidence type="ECO:0000256" key="4">
    <source>
        <dbReference type="ARBA" id="ARBA00023002"/>
    </source>
</evidence>
<evidence type="ECO:0000256" key="1">
    <source>
        <dbReference type="ARBA" id="ARBA00004937"/>
    </source>
</evidence>
<dbReference type="InterPro" id="IPR022675">
    <property type="entry name" value="G6P_DH_C"/>
</dbReference>
<evidence type="ECO:0000313" key="10">
    <source>
        <dbReference type="Proteomes" id="UP000721415"/>
    </source>
</evidence>
<dbReference type="Gene3D" id="3.30.360.10">
    <property type="entry name" value="Dihydrodipicolinate Reductase, domain 2"/>
    <property type="match status" value="1"/>
</dbReference>
<dbReference type="NCBIfam" id="TIGR00871">
    <property type="entry name" value="zwf"/>
    <property type="match status" value="1"/>
</dbReference>
<dbReference type="PRINTS" id="PR00079">
    <property type="entry name" value="G6PDHDRGNASE"/>
</dbReference>
<accession>A0ABS0LPH2</accession>
<evidence type="ECO:0000256" key="3">
    <source>
        <dbReference type="ARBA" id="ARBA00022857"/>
    </source>
</evidence>
<keyword evidence="2 6" id="KW-0313">Glucose metabolism</keyword>
<dbReference type="RefSeq" id="WP_197114658.1">
    <property type="nucleotide sequence ID" value="NZ_JACBXQ010000002.1"/>
</dbReference>
<dbReference type="InterPro" id="IPR022674">
    <property type="entry name" value="G6P_DH_NAD-bd"/>
</dbReference>
<feature type="binding site" evidence="6">
    <location>
        <position position="148"/>
    </location>
    <ligand>
        <name>NADP(+)</name>
        <dbReference type="ChEBI" id="CHEBI:58349"/>
    </ligand>
</feature>
<keyword evidence="5 6" id="KW-0119">Carbohydrate metabolism</keyword>
<feature type="binding site" evidence="6">
    <location>
        <begin position="85"/>
        <end position="86"/>
    </location>
    <ligand>
        <name>NADP(+)</name>
        <dbReference type="ChEBI" id="CHEBI:58349"/>
    </ligand>
</feature>
<comment type="similarity">
    <text evidence="6">Belongs to the glucose-6-phosphate dehydrogenase family.</text>
</comment>
<evidence type="ECO:0000256" key="6">
    <source>
        <dbReference type="HAMAP-Rule" id="MF_00966"/>
    </source>
</evidence>
<dbReference type="SUPFAM" id="SSF55347">
    <property type="entry name" value="Glyceraldehyde-3-phosphate dehydrogenase-like, C-terminal domain"/>
    <property type="match status" value="1"/>
</dbReference>
<feature type="binding site" evidence="6">
    <location>
        <position position="216"/>
    </location>
    <ligand>
        <name>substrate</name>
    </ligand>
</feature>
<dbReference type="InterPro" id="IPR036291">
    <property type="entry name" value="NAD(P)-bd_dom_sf"/>
</dbReference>
<keyword evidence="10" id="KW-1185">Reference proteome</keyword>
<comment type="pathway">
    <text evidence="1 6">Carbohydrate degradation; pentose phosphate pathway; D-ribulose 5-phosphate from D-glucose 6-phosphate (oxidative stage): step 1/3.</text>
</comment>
<dbReference type="HAMAP" id="MF_00966">
    <property type="entry name" value="G6PD"/>
    <property type="match status" value="1"/>
</dbReference>
<feature type="binding site" evidence="6">
    <location>
        <position position="182"/>
    </location>
    <ligand>
        <name>substrate</name>
    </ligand>
</feature>